<feature type="domain" description="Disease resistance protein Roq1-like winged-helix" evidence="4">
    <location>
        <begin position="283"/>
        <end position="354"/>
    </location>
</feature>
<feature type="domain" description="NB-ARC" evidence="3">
    <location>
        <begin position="50"/>
        <end position="215"/>
    </location>
</feature>
<dbReference type="InterPro" id="IPR044974">
    <property type="entry name" value="Disease_R_plants"/>
</dbReference>
<dbReference type="AlphaFoldDB" id="A0AA38W8Q8"/>
<organism evidence="5 6">
    <name type="scientific">Centaurea solstitialis</name>
    <name type="common">yellow star-thistle</name>
    <dbReference type="NCBI Taxonomy" id="347529"/>
    <lineage>
        <taxon>Eukaryota</taxon>
        <taxon>Viridiplantae</taxon>
        <taxon>Streptophyta</taxon>
        <taxon>Embryophyta</taxon>
        <taxon>Tracheophyta</taxon>
        <taxon>Spermatophyta</taxon>
        <taxon>Magnoliopsida</taxon>
        <taxon>eudicotyledons</taxon>
        <taxon>Gunneridae</taxon>
        <taxon>Pentapetalae</taxon>
        <taxon>asterids</taxon>
        <taxon>campanulids</taxon>
        <taxon>Asterales</taxon>
        <taxon>Asteraceae</taxon>
        <taxon>Carduoideae</taxon>
        <taxon>Cardueae</taxon>
        <taxon>Centaureinae</taxon>
        <taxon>Centaurea</taxon>
    </lineage>
</organism>
<keyword evidence="2" id="KW-0677">Repeat</keyword>
<gene>
    <name evidence="5" type="ORF">OSB04_016682</name>
</gene>
<dbReference type="GO" id="GO:0006952">
    <property type="term" value="P:defense response"/>
    <property type="evidence" value="ECO:0007669"/>
    <property type="project" value="InterPro"/>
</dbReference>
<dbReference type="Gene3D" id="1.10.8.430">
    <property type="entry name" value="Helical domain of apoptotic protease-activating factors"/>
    <property type="match status" value="1"/>
</dbReference>
<dbReference type="InterPro" id="IPR027417">
    <property type="entry name" value="P-loop_NTPase"/>
</dbReference>
<evidence type="ECO:0000313" key="6">
    <source>
        <dbReference type="Proteomes" id="UP001172457"/>
    </source>
</evidence>
<evidence type="ECO:0000259" key="4">
    <source>
        <dbReference type="Pfam" id="PF23282"/>
    </source>
</evidence>
<evidence type="ECO:0008006" key="7">
    <source>
        <dbReference type="Google" id="ProtNLM"/>
    </source>
</evidence>
<evidence type="ECO:0000259" key="3">
    <source>
        <dbReference type="Pfam" id="PF00931"/>
    </source>
</evidence>
<dbReference type="InterPro" id="IPR042197">
    <property type="entry name" value="Apaf_helical"/>
</dbReference>
<dbReference type="Gene3D" id="3.40.50.300">
    <property type="entry name" value="P-loop containing nucleotide triphosphate hydrolases"/>
    <property type="match status" value="1"/>
</dbReference>
<reference evidence="5" key="1">
    <citation type="submission" date="2023-03" db="EMBL/GenBank/DDBJ databases">
        <title>Chromosome-scale reference genome and RAD-based genetic map of yellow starthistle (Centaurea solstitialis) reveal putative structural variation and QTLs associated with invader traits.</title>
        <authorList>
            <person name="Reatini B."/>
            <person name="Cang F.A."/>
            <person name="Jiang Q."/>
            <person name="Mckibben M.T.W."/>
            <person name="Barker M.S."/>
            <person name="Rieseberg L.H."/>
            <person name="Dlugosch K.M."/>
        </authorList>
    </citation>
    <scope>NUCLEOTIDE SEQUENCE</scope>
    <source>
        <strain evidence="5">CAN-66</strain>
        <tissue evidence="5">Leaf</tissue>
    </source>
</reference>
<keyword evidence="1" id="KW-0433">Leucine-rich repeat</keyword>
<evidence type="ECO:0000256" key="1">
    <source>
        <dbReference type="ARBA" id="ARBA00022614"/>
    </source>
</evidence>
<dbReference type="InterPro" id="IPR058192">
    <property type="entry name" value="WHD_ROQ1-like"/>
</dbReference>
<dbReference type="Pfam" id="PF23282">
    <property type="entry name" value="WHD_ROQ1"/>
    <property type="match status" value="1"/>
</dbReference>
<evidence type="ECO:0000256" key="2">
    <source>
        <dbReference type="ARBA" id="ARBA00022737"/>
    </source>
</evidence>
<protein>
    <recommendedName>
        <fullName evidence="7">NB-ARC domain-containing protein</fullName>
    </recommendedName>
</protein>
<dbReference type="SUPFAM" id="SSF52540">
    <property type="entry name" value="P-loop containing nucleoside triphosphate hydrolases"/>
    <property type="match status" value="1"/>
</dbReference>
<keyword evidence="6" id="KW-1185">Reference proteome</keyword>
<dbReference type="PRINTS" id="PR00364">
    <property type="entry name" value="DISEASERSIST"/>
</dbReference>
<evidence type="ECO:0000313" key="5">
    <source>
        <dbReference type="EMBL" id="KAJ9552637.1"/>
    </source>
</evidence>
<comment type="caution">
    <text evidence="5">The sequence shown here is derived from an EMBL/GenBank/DDBJ whole genome shotgun (WGS) entry which is preliminary data.</text>
</comment>
<dbReference type="PANTHER" id="PTHR11017:SF305">
    <property type="entry name" value="TMV RESISTANCE PROTEIN N-LIKE"/>
    <property type="match status" value="1"/>
</dbReference>
<dbReference type="Pfam" id="PF00931">
    <property type="entry name" value="NB-ARC"/>
    <property type="match status" value="1"/>
</dbReference>
<proteinExistence type="predicted"/>
<dbReference type="GO" id="GO:0043531">
    <property type="term" value="F:ADP binding"/>
    <property type="evidence" value="ECO:0007669"/>
    <property type="project" value="InterPro"/>
</dbReference>
<name>A0AA38W8Q8_9ASTR</name>
<accession>A0AA38W8Q8</accession>
<sequence>MVSFANLDTLKAHWCVSISRYESLFIEEIIKSVRAILERTSSCIVGIGSRVKAIDQWLKDPTDVRVGVISGMRGVGKSTVAKIAYDSNSGDFDACIMLDIRKPFKQEVVLLDLKNQVLSDISIKEKQKVDGNQGCMLKIQDAVCRKRILLLLDDVDQIEQVEFLLNAGKSFQKGSKIMITTSHEHLLSHLTHKPFKIQQLDAQESLRLFCWHAFYKFHPTKDYLELSERVVRRCEGLPLSLQLFGSSLFGKNLEVWESALEQLEASPDERNRKTLEVGYKLLNDNDRRLFLTIARSFVGKEKGEAVKRLEEHDFYSNVGMQNLLDRSFIRFGEDDKLIMQRLVLDMAREIIRQQTVDELAKHKPTRAIIETGTSERKRKRAKDCEDETMPQNITSSSFKRFCLGFFSLFKPTTR</sequence>
<dbReference type="InterPro" id="IPR002182">
    <property type="entry name" value="NB-ARC"/>
</dbReference>
<dbReference type="Proteomes" id="UP001172457">
    <property type="component" value="Chromosome 4"/>
</dbReference>
<dbReference type="PANTHER" id="PTHR11017">
    <property type="entry name" value="LEUCINE-RICH REPEAT-CONTAINING PROTEIN"/>
    <property type="match status" value="1"/>
</dbReference>
<dbReference type="EMBL" id="JARYMX010000004">
    <property type="protein sequence ID" value="KAJ9552637.1"/>
    <property type="molecule type" value="Genomic_DNA"/>
</dbReference>